<evidence type="ECO:0000313" key="1">
    <source>
        <dbReference type="EMBL" id="MBP2002389.1"/>
    </source>
</evidence>
<accession>A0ABS4JKZ5</accession>
<dbReference type="RefSeq" id="WP_209865337.1">
    <property type="nucleotide sequence ID" value="NZ_JAGGLD010000008.1"/>
</dbReference>
<organism evidence="1 2">
    <name type="scientific">Paenibacillus shirakamiensis</name>
    <dbReference type="NCBI Taxonomy" id="1265935"/>
    <lineage>
        <taxon>Bacteria</taxon>
        <taxon>Bacillati</taxon>
        <taxon>Bacillota</taxon>
        <taxon>Bacilli</taxon>
        <taxon>Bacillales</taxon>
        <taxon>Paenibacillaceae</taxon>
        <taxon>Paenibacillus</taxon>
    </lineage>
</organism>
<keyword evidence="2" id="KW-1185">Reference proteome</keyword>
<dbReference type="Proteomes" id="UP001519288">
    <property type="component" value="Unassembled WGS sequence"/>
</dbReference>
<proteinExistence type="predicted"/>
<sequence>MSYKYKILVVDDESLIAANFEKFSKDLKKKSNLDVGFTIIQNENQYDINEPYDILMVDYNLRKGFFNSSKQLGSEFIETFRSRNQISKIIFYSSEFEYHPVLRKYKFPFSTKEVFELINIWQVDKIASKNNYEMMVEVIADCCKQMDLLPMVLSKTLNEYRKNDIGLAYTNTKGEDIEVTDLFNDLLNDSEEGKHFREQVIKTVLSVLLNYKY</sequence>
<evidence type="ECO:0008006" key="3">
    <source>
        <dbReference type="Google" id="ProtNLM"/>
    </source>
</evidence>
<dbReference type="Gene3D" id="3.40.50.2300">
    <property type="match status" value="1"/>
</dbReference>
<comment type="caution">
    <text evidence="1">The sequence shown here is derived from an EMBL/GenBank/DDBJ whole genome shotgun (WGS) entry which is preliminary data.</text>
</comment>
<name>A0ABS4JKZ5_9BACL</name>
<gene>
    <name evidence="1" type="ORF">J2Z69_003462</name>
</gene>
<dbReference type="EMBL" id="JAGGLD010000008">
    <property type="protein sequence ID" value="MBP2002389.1"/>
    <property type="molecule type" value="Genomic_DNA"/>
</dbReference>
<reference evidence="1 2" key="1">
    <citation type="submission" date="2021-03" db="EMBL/GenBank/DDBJ databases">
        <title>Genomic Encyclopedia of Type Strains, Phase IV (KMG-IV): sequencing the most valuable type-strain genomes for metagenomic binning, comparative biology and taxonomic classification.</title>
        <authorList>
            <person name="Goeker M."/>
        </authorList>
    </citation>
    <scope>NUCLEOTIDE SEQUENCE [LARGE SCALE GENOMIC DNA]</scope>
    <source>
        <strain evidence="1 2">DSM 26806</strain>
    </source>
</reference>
<protein>
    <recommendedName>
        <fullName evidence="3">Response regulatory domain-containing protein</fullName>
    </recommendedName>
</protein>
<evidence type="ECO:0000313" key="2">
    <source>
        <dbReference type="Proteomes" id="UP001519288"/>
    </source>
</evidence>